<accession>A0A812UW87</accession>
<gene>
    <name evidence="1" type="ORF">SNAT2548_LOCUS34258</name>
</gene>
<dbReference type="Proteomes" id="UP000604046">
    <property type="component" value="Unassembled WGS sequence"/>
</dbReference>
<dbReference type="AlphaFoldDB" id="A0A812UW87"/>
<reference evidence="1" key="1">
    <citation type="submission" date="2021-02" db="EMBL/GenBank/DDBJ databases">
        <authorList>
            <person name="Dougan E. K."/>
            <person name="Rhodes N."/>
            <person name="Thang M."/>
            <person name="Chan C."/>
        </authorList>
    </citation>
    <scope>NUCLEOTIDE SEQUENCE</scope>
</reference>
<name>A0A812UW87_9DINO</name>
<evidence type="ECO:0000313" key="2">
    <source>
        <dbReference type="Proteomes" id="UP000604046"/>
    </source>
</evidence>
<dbReference type="OrthoDB" id="46988at2759"/>
<dbReference type="EMBL" id="CAJNDS010002801">
    <property type="protein sequence ID" value="CAE7602360.1"/>
    <property type="molecule type" value="Genomic_DNA"/>
</dbReference>
<proteinExistence type="predicted"/>
<organism evidence="1 2">
    <name type="scientific">Symbiodinium natans</name>
    <dbReference type="NCBI Taxonomy" id="878477"/>
    <lineage>
        <taxon>Eukaryota</taxon>
        <taxon>Sar</taxon>
        <taxon>Alveolata</taxon>
        <taxon>Dinophyceae</taxon>
        <taxon>Suessiales</taxon>
        <taxon>Symbiodiniaceae</taxon>
        <taxon>Symbiodinium</taxon>
    </lineage>
</organism>
<comment type="caution">
    <text evidence="1">The sequence shown here is derived from an EMBL/GenBank/DDBJ whole genome shotgun (WGS) entry which is preliminary data.</text>
</comment>
<evidence type="ECO:0000313" key="1">
    <source>
        <dbReference type="EMBL" id="CAE7602360.1"/>
    </source>
</evidence>
<keyword evidence="2" id="KW-1185">Reference proteome</keyword>
<protein>
    <submittedName>
        <fullName evidence="1">Uncharacterized protein</fullName>
    </submittedName>
</protein>
<sequence>MDFIPGLSKVLDEDDFPESAALVAEIFRGNLTNCEQVPEELVEAFGNQMVRTKRAGRYVPWYTFFLSSIVAVGSQGVSRNQNLVIECLQKHNGKNLMNAGLMLDRVRQLIQSFTSTEMLKRPSPDGWRPQDGELAYYASCLDLLVGIAKGRSNNLVNKPFVSDIFSSIHALALLCKVQSVEDVTPVAVVTRHLRTRWLHLLQLLLYDVDKTLYDTSLMSSPAHFEFLEKLLTSMEALLSLGPVPNTPRTVDLPELSAGALNSSIADMMTHILMLRRWDLDMSSWKIHSWRLPTGTRFDLGAMAGIQFPANEKGDRSEKDWRHQQLGQHLNTLDMYYAHLDNLIECTLRTQDATVLQDVLKKGLEKERRKLCMLLQARAMEFECADGKIVPLSQAMAAPSVYREVVLPRPTMLCRMMEGFLVERSLTRSDKWAGYGTMEPDCAAAIKAGATVAAVATRRPKRWADLIAFARKSGGKLLVPVLGDQTANDEDLAAVAGADLLAEAPAVVDWLRRVAKDAPGKVGSAADACMHGYVQILHLPAVTLGTYLYADGEANAPGRHGLDVRLTVASDYAVEALKSLGTDKVSFAYLASCGTSTAIPAEVTQIVFVARGMPLRIS</sequence>